<proteinExistence type="predicted"/>
<dbReference type="KEGG" id="xca:xcc-b100_2374"/>
<gene>
    <name evidence="2" type="ORF">XCCB100_2374</name>
</gene>
<feature type="region of interest" description="Disordered" evidence="1">
    <location>
        <begin position="1"/>
        <end position="27"/>
    </location>
</feature>
<dbReference type="Proteomes" id="UP000001188">
    <property type="component" value="Chromosome"/>
</dbReference>
<evidence type="ECO:0000313" key="2">
    <source>
        <dbReference type="EMBL" id="CAP51733.1"/>
    </source>
</evidence>
<accession>B0RTG9</accession>
<dbReference type="HOGENOM" id="CLU_2358950_0_0_6"/>
<dbReference type="AlphaFoldDB" id="B0RTG9"/>
<evidence type="ECO:0000313" key="3">
    <source>
        <dbReference type="Proteomes" id="UP000001188"/>
    </source>
</evidence>
<reference evidence="2 3" key="1">
    <citation type="journal article" date="2008" name="J. Biotechnol.">
        <title>The genome of Xanthomonas campestris pv. campestris B100 and its use for the reconstruction of metabolic pathways involved in xanthan biosynthesis.</title>
        <authorList>
            <person name="Vorholter F.J."/>
            <person name="Schneiker S."/>
            <person name="Goesmann A."/>
            <person name="Krause L."/>
            <person name="Bekel T."/>
            <person name="Kaiser O."/>
            <person name="Linke B."/>
            <person name="Patschkowski T."/>
            <person name="Ruckert C."/>
            <person name="Schmid J."/>
            <person name="Sidhu V.K."/>
            <person name="Sieber V."/>
            <person name="Tauch A."/>
            <person name="Watt S.A."/>
            <person name="Weisshaar B."/>
            <person name="Becker A."/>
            <person name="Niehaus K."/>
            <person name="Puhler A."/>
        </authorList>
    </citation>
    <scope>NUCLEOTIDE SEQUENCE [LARGE SCALE GENOMIC DNA]</scope>
    <source>
        <strain evidence="2 3">B100</strain>
    </source>
</reference>
<sequence length="96" mass="10552">MPLTMSTEQAGPPCPLAASPGAASEHRVPGVQGWNPCGYGAWMRRLLPVRTRPRALSGPDITSHADRFSCQLKWKELPVEIIHDNNRCTGVINYVD</sequence>
<organism evidence="2 3">
    <name type="scientific">Xanthomonas campestris pv. campestris (strain B100)</name>
    <dbReference type="NCBI Taxonomy" id="509169"/>
    <lineage>
        <taxon>Bacteria</taxon>
        <taxon>Pseudomonadati</taxon>
        <taxon>Pseudomonadota</taxon>
        <taxon>Gammaproteobacteria</taxon>
        <taxon>Lysobacterales</taxon>
        <taxon>Lysobacteraceae</taxon>
        <taxon>Xanthomonas</taxon>
    </lineage>
</organism>
<name>B0RTG9_XANCB</name>
<dbReference type="EMBL" id="AM920689">
    <property type="protein sequence ID" value="CAP51733.1"/>
    <property type="molecule type" value="Genomic_DNA"/>
</dbReference>
<evidence type="ECO:0000256" key="1">
    <source>
        <dbReference type="SAM" id="MobiDB-lite"/>
    </source>
</evidence>
<protein>
    <submittedName>
        <fullName evidence="2">Uncharacterized protein</fullName>
    </submittedName>
</protein>